<name>A0ABD1GVK6_SALDI</name>
<dbReference type="Proteomes" id="UP001567538">
    <property type="component" value="Unassembled WGS sequence"/>
</dbReference>
<gene>
    <name evidence="1" type="ORF">AAHA92_16455</name>
</gene>
<dbReference type="EMBL" id="JBEAFC010000007">
    <property type="protein sequence ID" value="KAL1548187.1"/>
    <property type="molecule type" value="Genomic_DNA"/>
</dbReference>
<keyword evidence="2" id="KW-1185">Reference proteome</keyword>
<sequence>MTSRRITLRNFENHISGPMHESTRCMPFGAGFRVGSDVGRITKQKLKSWRKKEVFPSVKFRMNHLFH</sequence>
<proteinExistence type="predicted"/>
<dbReference type="AlphaFoldDB" id="A0ABD1GVK6"/>
<protein>
    <submittedName>
        <fullName evidence="1">Uncharacterized protein</fullName>
    </submittedName>
</protein>
<reference evidence="1 2" key="1">
    <citation type="submission" date="2024-06" db="EMBL/GenBank/DDBJ databases">
        <title>A chromosome level genome sequence of Diviner's sage (Salvia divinorum).</title>
        <authorList>
            <person name="Ford S.A."/>
            <person name="Ro D.-K."/>
            <person name="Ness R.W."/>
            <person name="Phillips M.A."/>
        </authorList>
    </citation>
    <scope>NUCLEOTIDE SEQUENCE [LARGE SCALE GENOMIC DNA]</scope>
    <source>
        <strain evidence="1">SAF-2024a</strain>
        <tissue evidence="1">Leaf</tissue>
    </source>
</reference>
<comment type="caution">
    <text evidence="1">The sequence shown here is derived from an EMBL/GenBank/DDBJ whole genome shotgun (WGS) entry which is preliminary data.</text>
</comment>
<evidence type="ECO:0000313" key="2">
    <source>
        <dbReference type="Proteomes" id="UP001567538"/>
    </source>
</evidence>
<organism evidence="1 2">
    <name type="scientific">Salvia divinorum</name>
    <name type="common">Maria pastora</name>
    <name type="synonym">Diviner's sage</name>
    <dbReference type="NCBI Taxonomy" id="28513"/>
    <lineage>
        <taxon>Eukaryota</taxon>
        <taxon>Viridiplantae</taxon>
        <taxon>Streptophyta</taxon>
        <taxon>Embryophyta</taxon>
        <taxon>Tracheophyta</taxon>
        <taxon>Spermatophyta</taxon>
        <taxon>Magnoliopsida</taxon>
        <taxon>eudicotyledons</taxon>
        <taxon>Gunneridae</taxon>
        <taxon>Pentapetalae</taxon>
        <taxon>asterids</taxon>
        <taxon>lamiids</taxon>
        <taxon>Lamiales</taxon>
        <taxon>Lamiaceae</taxon>
        <taxon>Nepetoideae</taxon>
        <taxon>Mentheae</taxon>
        <taxon>Salviinae</taxon>
        <taxon>Salvia</taxon>
        <taxon>Salvia subgen. Calosphace</taxon>
    </lineage>
</organism>
<accession>A0ABD1GVK6</accession>
<evidence type="ECO:0000313" key="1">
    <source>
        <dbReference type="EMBL" id="KAL1548187.1"/>
    </source>
</evidence>